<feature type="region of interest" description="Disordered" evidence="1">
    <location>
        <begin position="1"/>
        <end position="63"/>
    </location>
</feature>
<dbReference type="AlphaFoldDB" id="A0A660L8G8"/>
<proteinExistence type="predicted"/>
<dbReference type="EMBL" id="RBIL01000001">
    <property type="protein sequence ID" value="RKQ90809.1"/>
    <property type="molecule type" value="Genomic_DNA"/>
</dbReference>
<evidence type="ECO:0000313" key="2">
    <source>
        <dbReference type="EMBL" id="RKQ90809.1"/>
    </source>
</evidence>
<feature type="compositionally biased region" description="Basic and acidic residues" evidence="1">
    <location>
        <begin position="1"/>
        <end position="16"/>
    </location>
</feature>
<reference evidence="2 3" key="1">
    <citation type="submission" date="2018-10" db="EMBL/GenBank/DDBJ databases">
        <title>Genomic Encyclopedia of Archaeal and Bacterial Type Strains, Phase II (KMG-II): from individual species to whole genera.</title>
        <authorList>
            <person name="Goeker M."/>
        </authorList>
    </citation>
    <scope>NUCLEOTIDE SEQUENCE [LARGE SCALE GENOMIC DNA]</scope>
    <source>
        <strain evidence="2 3">DSM 14954</strain>
    </source>
</reference>
<protein>
    <submittedName>
        <fullName evidence="2">Uncharacterized protein</fullName>
    </submittedName>
</protein>
<accession>A0A660L8G8</accession>
<organism evidence="2 3">
    <name type="scientific">Solirubrobacter pauli</name>
    <dbReference type="NCBI Taxonomy" id="166793"/>
    <lineage>
        <taxon>Bacteria</taxon>
        <taxon>Bacillati</taxon>
        <taxon>Actinomycetota</taxon>
        <taxon>Thermoleophilia</taxon>
        <taxon>Solirubrobacterales</taxon>
        <taxon>Solirubrobacteraceae</taxon>
        <taxon>Solirubrobacter</taxon>
    </lineage>
</organism>
<evidence type="ECO:0000313" key="3">
    <source>
        <dbReference type="Proteomes" id="UP000278962"/>
    </source>
</evidence>
<evidence type="ECO:0000256" key="1">
    <source>
        <dbReference type="SAM" id="MobiDB-lite"/>
    </source>
</evidence>
<name>A0A660L8G8_9ACTN</name>
<sequence>MSALMADHRDYADDARQPSLFDVLAPPSARPQQDEAAVQEGGQVVEFPRRREADESATDAEAVVEAETPVVAEVPSVYLEPAVAPLSPEDAWLTELAPEVDESELAPGVAEVAGASLAGPTLDDVMSRAWEGLAMGLPAACPVCHGEVLPAASGAHGACSSCGTTIE</sequence>
<comment type="caution">
    <text evidence="2">The sequence shown here is derived from an EMBL/GenBank/DDBJ whole genome shotgun (WGS) entry which is preliminary data.</text>
</comment>
<keyword evidence="3" id="KW-1185">Reference proteome</keyword>
<dbReference type="Proteomes" id="UP000278962">
    <property type="component" value="Unassembled WGS sequence"/>
</dbReference>
<gene>
    <name evidence="2" type="ORF">C8N24_0623</name>
</gene>